<feature type="domain" description="HTH cro/C1-type" evidence="1">
    <location>
        <begin position="28"/>
        <end position="52"/>
    </location>
</feature>
<proteinExistence type="predicted"/>
<gene>
    <name evidence="2" type="ORF">GA0070614_4979</name>
</gene>
<dbReference type="RefSeq" id="WP_088978191.1">
    <property type="nucleotide sequence ID" value="NZ_LT607753.1"/>
</dbReference>
<dbReference type="PROSITE" id="PS50943">
    <property type="entry name" value="HTH_CROC1"/>
    <property type="match status" value="1"/>
</dbReference>
<keyword evidence="3" id="KW-1185">Reference proteome</keyword>
<evidence type="ECO:0000313" key="3">
    <source>
        <dbReference type="Proteomes" id="UP000198215"/>
    </source>
</evidence>
<evidence type="ECO:0000259" key="1">
    <source>
        <dbReference type="PROSITE" id="PS50943"/>
    </source>
</evidence>
<dbReference type="Proteomes" id="UP000198215">
    <property type="component" value="Chromosome I"/>
</dbReference>
<name>A0A1C5JPS9_9ACTN</name>
<organism evidence="2 3">
    <name type="scientific">Micromonospora coxensis</name>
    <dbReference type="NCBI Taxonomy" id="356852"/>
    <lineage>
        <taxon>Bacteria</taxon>
        <taxon>Bacillati</taxon>
        <taxon>Actinomycetota</taxon>
        <taxon>Actinomycetes</taxon>
        <taxon>Micromonosporales</taxon>
        <taxon>Micromonosporaceae</taxon>
        <taxon>Micromonospora</taxon>
    </lineage>
</organism>
<dbReference type="EMBL" id="LT607753">
    <property type="protein sequence ID" value="SCG72341.1"/>
    <property type="molecule type" value="Genomic_DNA"/>
</dbReference>
<dbReference type="Gene3D" id="1.10.260.40">
    <property type="entry name" value="lambda repressor-like DNA-binding domains"/>
    <property type="match status" value="1"/>
</dbReference>
<dbReference type="CDD" id="cd00093">
    <property type="entry name" value="HTH_XRE"/>
    <property type="match status" value="1"/>
</dbReference>
<accession>A0A1C5JPS9</accession>
<dbReference type="InterPro" id="IPR001387">
    <property type="entry name" value="Cro/C1-type_HTH"/>
</dbReference>
<reference evidence="3" key="1">
    <citation type="submission" date="2016-06" db="EMBL/GenBank/DDBJ databases">
        <authorList>
            <person name="Varghese N."/>
            <person name="Submissions Spin"/>
        </authorList>
    </citation>
    <scope>NUCLEOTIDE SEQUENCE [LARGE SCALE GENOMIC DNA]</scope>
    <source>
        <strain evidence="3">DSM 45161</strain>
    </source>
</reference>
<dbReference type="InterPro" id="IPR010982">
    <property type="entry name" value="Lambda_DNA-bd_dom_sf"/>
</dbReference>
<protein>
    <recommendedName>
        <fullName evidence="1">HTH cro/C1-type domain-containing protein</fullName>
    </recommendedName>
</protein>
<dbReference type="SUPFAM" id="SSF47413">
    <property type="entry name" value="lambda repressor-like DNA-binding domains"/>
    <property type="match status" value="1"/>
</dbReference>
<sequence length="375" mass="41238">MTGRGRSAPHRGEVTGYLFKLIRESIPLTQEQLAVDLDVDRVTVQSWESGRRPFTAVPLGHVIAVRHRLGRLGANTVLLAALDDAAEADLILAAVLEGQVDRCDIAEQPLGWSVLTHRLTDLILWAVLGQTPTFARELPIAPPRRGPVASGPTLTVDEQRAFFAHLHVLADRAAAGRHRNVLLHRQACFLAGMDPTKTAAGWLTQTTARARRVTTFSTWSPLWPDARSVVTSLANQGDPEPLRDFIARAHPDDACERAALNYSAYWVGEIPYRHRDDSFMPGTLADWHGSVLLRHLVQRLEPGHPFVDLNIHNVWALLAARRGLALDNPAATRALLDRSVPLLDSDRISAQSRQELTSIVYSLRADGLTGTGTGR</sequence>
<dbReference type="AlphaFoldDB" id="A0A1C5JPS9"/>
<dbReference type="GO" id="GO:0003677">
    <property type="term" value="F:DNA binding"/>
    <property type="evidence" value="ECO:0007669"/>
    <property type="project" value="InterPro"/>
</dbReference>
<dbReference type="OrthoDB" id="4509586at2"/>
<evidence type="ECO:0000313" key="2">
    <source>
        <dbReference type="EMBL" id="SCG72341.1"/>
    </source>
</evidence>